<accession>A0A6J6WXW4</accession>
<dbReference type="EMBL" id="CAEZZP010000178">
    <property type="protein sequence ID" value="CAB4787934.1"/>
    <property type="molecule type" value="Genomic_DNA"/>
</dbReference>
<evidence type="ECO:0000313" key="1">
    <source>
        <dbReference type="EMBL" id="CAB4787934.1"/>
    </source>
</evidence>
<organism evidence="1">
    <name type="scientific">freshwater metagenome</name>
    <dbReference type="NCBI Taxonomy" id="449393"/>
    <lineage>
        <taxon>unclassified sequences</taxon>
        <taxon>metagenomes</taxon>
        <taxon>ecological metagenomes</taxon>
    </lineage>
</organism>
<sequence>MRSRSKPSLVPSRSIDVKRISPAPSWLARVAHSTTSIPVGVRPPCKNTSYPSRPSDQRLASMAHTTHCVPNSVAISVINCGFCTADVFTLTLSAPARNIRRASSTLRIPPPTVNGMNTCSAVRDTTSTIVSRPSLEAVISRNTNSSAPSAS</sequence>
<gene>
    <name evidence="1" type="ORF">UFOPK2880_01829</name>
</gene>
<reference evidence="1" key="1">
    <citation type="submission" date="2020-05" db="EMBL/GenBank/DDBJ databases">
        <authorList>
            <person name="Chiriac C."/>
            <person name="Salcher M."/>
            <person name="Ghai R."/>
            <person name="Kavagutti S V."/>
        </authorList>
    </citation>
    <scope>NUCLEOTIDE SEQUENCE</scope>
</reference>
<dbReference type="AlphaFoldDB" id="A0A6J6WXW4"/>
<proteinExistence type="predicted"/>
<protein>
    <submittedName>
        <fullName evidence="1">Unannotated protein</fullName>
    </submittedName>
</protein>
<name>A0A6J6WXW4_9ZZZZ</name>